<sequence>MKIPSNILHDKQYADKILEITADTMFFVYKDGTCLDFKANTTDFFIKEQDIIGRNIFSYFPVETAREMYAEFTKVRAGDKLSARNYKLILEDDVKYYKCIISKYDE</sequence>
<reference evidence="1 2" key="1">
    <citation type="journal article" date="2019" name="Nat. Med.">
        <title>A library of human gut bacterial isolates paired with longitudinal multiomics data enables mechanistic microbiome research.</title>
        <authorList>
            <person name="Poyet M."/>
            <person name="Groussin M."/>
            <person name="Gibbons S.M."/>
            <person name="Avila-Pacheco J."/>
            <person name="Jiang X."/>
            <person name="Kearney S.M."/>
            <person name="Perrotta A.R."/>
            <person name="Berdy B."/>
            <person name="Zhao S."/>
            <person name="Lieberman T.D."/>
            <person name="Swanson P.K."/>
            <person name="Smith M."/>
            <person name="Roesemann S."/>
            <person name="Alexander J.E."/>
            <person name="Rich S.A."/>
            <person name="Livny J."/>
            <person name="Vlamakis H."/>
            <person name="Clish C."/>
            <person name="Bullock K."/>
            <person name="Deik A."/>
            <person name="Scott J."/>
            <person name="Pierce K.A."/>
            <person name="Xavier R.J."/>
            <person name="Alm E.J."/>
        </authorList>
    </citation>
    <scope>NUCLEOTIDE SEQUENCE [LARGE SCALE GENOMIC DNA]</scope>
    <source>
        <strain evidence="1 2">BIOML-A8</strain>
    </source>
</reference>
<dbReference type="InterPro" id="IPR035965">
    <property type="entry name" value="PAS-like_dom_sf"/>
</dbReference>
<evidence type="ECO:0000313" key="2">
    <source>
        <dbReference type="Proteomes" id="UP000482653"/>
    </source>
</evidence>
<name>A0A6L3JQ33_9BACE</name>
<keyword evidence="1" id="KW-0418">Kinase</keyword>
<protein>
    <submittedName>
        <fullName evidence="1">Hybrid sensor histidine kinase/response regulator</fullName>
    </submittedName>
</protein>
<dbReference type="EMBL" id="VVYX01000148">
    <property type="protein sequence ID" value="KAA5410391.1"/>
    <property type="molecule type" value="Genomic_DNA"/>
</dbReference>
<dbReference type="Gene3D" id="3.30.450.20">
    <property type="entry name" value="PAS domain"/>
    <property type="match status" value="1"/>
</dbReference>
<evidence type="ECO:0000313" key="1">
    <source>
        <dbReference type="EMBL" id="KAA5410391.1"/>
    </source>
</evidence>
<comment type="caution">
    <text evidence="1">The sequence shown here is derived from an EMBL/GenBank/DDBJ whole genome shotgun (WGS) entry which is preliminary data.</text>
</comment>
<gene>
    <name evidence="1" type="ORF">F2Y87_29110</name>
</gene>
<dbReference type="Proteomes" id="UP000482653">
    <property type="component" value="Unassembled WGS sequence"/>
</dbReference>
<proteinExistence type="predicted"/>
<keyword evidence="1" id="KW-0808">Transferase</keyword>
<dbReference type="SUPFAM" id="SSF55785">
    <property type="entry name" value="PYP-like sensor domain (PAS domain)"/>
    <property type="match status" value="1"/>
</dbReference>
<dbReference type="GO" id="GO:0016301">
    <property type="term" value="F:kinase activity"/>
    <property type="evidence" value="ECO:0007669"/>
    <property type="project" value="UniProtKB-KW"/>
</dbReference>
<organism evidence="1 2">
    <name type="scientific">Bacteroides cellulosilyticus</name>
    <dbReference type="NCBI Taxonomy" id="246787"/>
    <lineage>
        <taxon>Bacteria</taxon>
        <taxon>Pseudomonadati</taxon>
        <taxon>Bacteroidota</taxon>
        <taxon>Bacteroidia</taxon>
        <taxon>Bacteroidales</taxon>
        <taxon>Bacteroidaceae</taxon>
        <taxon>Bacteroides</taxon>
    </lineage>
</organism>
<accession>A0A6L3JQ33</accession>
<dbReference type="AlphaFoldDB" id="A0A6L3JQ33"/>
<feature type="non-terminal residue" evidence="1">
    <location>
        <position position="106"/>
    </location>
</feature>